<reference evidence="2" key="3">
    <citation type="submission" date="2025-08" db="UniProtKB">
        <authorList>
            <consortium name="Ensembl"/>
        </authorList>
    </citation>
    <scope>IDENTIFICATION</scope>
</reference>
<dbReference type="Ensembl" id="ENSCINT00000021076.3">
    <property type="protein sequence ID" value="ENSCINP00000021076.3"/>
    <property type="gene ID" value="ENSCING00000010642.3"/>
</dbReference>
<dbReference type="PANTHER" id="PTHR12062">
    <property type="entry name" value="N-ACETYLGLUCOSAMINYLTRANSFERASE VI"/>
    <property type="match status" value="1"/>
</dbReference>
<accession>F6TM93</accession>
<keyword evidence="3" id="KW-1185">Reference proteome</keyword>
<protein>
    <recommendedName>
        <fullName evidence="1">MGAT4 conserved region domain-containing protein</fullName>
    </recommendedName>
</protein>
<evidence type="ECO:0000259" key="1">
    <source>
        <dbReference type="Pfam" id="PF04666"/>
    </source>
</evidence>
<dbReference type="EMBL" id="EAAA01002764">
    <property type="status" value="NOT_ANNOTATED_CDS"/>
    <property type="molecule type" value="Genomic_DNA"/>
</dbReference>
<dbReference type="Pfam" id="PF04666">
    <property type="entry name" value="MGAT4_cons"/>
    <property type="match status" value="1"/>
</dbReference>
<reference evidence="3" key="1">
    <citation type="journal article" date="2002" name="Science">
        <title>The draft genome of Ciona intestinalis: insights into chordate and vertebrate origins.</title>
        <authorList>
            <person name="Dehal P."/>
            <person name="Satou Y."/>
            <person name="Campbell R.K."/>
            <person name="Chapman J."/>
            <person name="Degnan B."/>
            <person name="De Tomaso A."/>
            <person name="Davidson B."/>
            <person name="Di Gregorio A."/>
            <person name="Gelpke M."/>
            <person name="Goodstein D.M."/>
            <person name="Harafuji N."/>
            <person name="Hastings K.E."/>
            <person name="Ho I."/>
            <person name="Hotta K."/>
            <person name="Huang W."/>
            <person name="Kawashima T."/>
            <person name="Lemaire P."/>
            <person name="Martinez D."/>
            <person name="Meinertzhagen I.A."/>
            <person name="Necula S."/>
            <person name="Nonaka M."/>
            <person name="Putnam N."/>
            <person name="Rash S."/>
            <person name="Saiga H."/>
            <person name="Satake M."/>
            <person name="Terry A."/>
            <person name="Yamada L."/>
            <person name="Wang H.G."/>
            <person name="Awazu S."/>
            <person name="Azumi K."/>
            <person name="Boore J."/>
            <person name="Branno M."/>
            <person name="Chin-Bow S."/>
            <person name="DeSantis R."/>
            <person name="Doyle S."/>
            <person name="Francino P."/>
            <person name="Keys D.N."/>
            <person name="Haga S."/>
            <person name="Hayashi H."/>
            <person name="Hino K."/>
            <person name="Imai K.S."/>
            <person name="Inaba K."/>
            <person name="Kano S."/>
            <person name="Kobayashi K."/>
            <person name="Kobayashi M."/>
            <person name="Lee B.I."/>
            <person name="Makabe K.W."/>
            <person name="Manohar C."/>
            <person name="Matassi G."/>
            <person name="Medina M."/>
            <person name="Mochizuki Y."/>
            <person name="Mount S."/>
            <person name="Morishita T."/>
            <person name="Miura S."/>
            <person name="Nakayama A."/>
            <person name="Nishizaka S."/>
            <person name="Nomoto H."/>
            <person name="Ohta F."/>
            <person name="Oishi K."/>
            <person name="Rigoutsos I."/>
            <person name="Sano M."/>
            <person name="Sasaki A."/>
            <person name="Sasakura Y."/>
            <person name="Shoguchi E."/>
            <person name="Shin-i T."/>
            <person name="Spagnuolo A."/>
            <person name="Stainier D."/>
            <person name="Suzuki M.M."/>
            <person name="Tassy O."/>
            <person name="Takatori N."/>
            <person name="Tokuoka M."/>
            <person name="Yagi K."/>
            <person name="Yoshizaki F."/>
            <person name="Wada S."/>
            <person name="Zhang C."/>
            <person name="Hyatt P.D."/>
            <person name="Larimer F."/>
            <person name="Detter C."/>
            <person name="Doggett N."/>
            <person name="Glavina T."/>
            <person name="Hawkins T."/>
            <person name="Richardson P."/>
            <person name="Lucas S."/>
            <person name="Kohara Y."/>
            <person name="Levine M."/>
            <person name="Satoh N."/>
            <person name="Rokhsar D.S."/>
        </authorList>
    </citation>
    <scope>NUCLEOTIDE SEQUENCE [LARGE SCALE GENOMIC DNA]</scope>
</reference>
<dbReference type="Proteomes" id="UP000008144">
    <property type="component" value="Chromosome 8"/>
</dbReference>
<evidence type="ECO:0000313" key="2">
    <source>
        <dbReference type="Ensembl" id="ENSCINP00000021076.3"/>
    </source>
</evidence>
<dbReference type="GO" id="GO:0008375">
    <property type="term" value="F:acetylglucosaminyltransferase activity"/>
    <property type="evidence" value="ECO:0000318"/>
    <property type="project" value="GO_Central"/>
</dbReference>
<dbReference type="InParanoid" id="F6TM93"/>
<dbReference type="HOGENOM" id="CLU_1280236_0_0_1"/>
<dbReference type="GeneTree" id="ENSGT00940000166895"/>
<dbReference type="GO" id="GO:0006487">
    <property type="term" value="P:protein N-linked glycosylation"/>
    <property type="evidence" value="ECO:0000318"/>
    <property type="project" value="GO_Central"/>
</dbReference>
<dbReference type="PANTHER" id="PTHR12062:SF0">
    <property type="entry name" value="ALPHA-1,3-MANNOSYL-GLYCOPROTEIN 4-BETA-N-ACETYLGLUCOSAMINYLTRANSFERASE B"/>
    <property type="match status" value="1"/>
</dbReference>
<reference evidence="2" key="2">
    <citation type="journal article" date="2008" name="Genome Biol.">
        <title>Improved genome assembly and evidence-based global gene model set for the chordate Ciona intestinalis: new insight into intron and operon populations.</title>
        <authorList>
            <person name="Satou Y."/>
            <person name="Mineta K."/>
            <person name="Ogasawara M."/>
            <person name="Sasakura Y."/>
            <person name="Shoguchi E."/>
            <person name="Ueno K."/>
            <person name="Yamada L."/>
            <person name="Matsumoto J."/>
            <person name="Wasserscheid J."/>
            <person name="Dewar K."/>
            <person name="Wiley G.B."/>
            <person name="Macmil S.L."/>
            <person name="Roe B.A."/>
            <person name="Zeller R.W."/>
            <person name="Hastings K.E."/>
            <person name="Lemaire P."/>
            <person name="Lindquist E."/>
            <person name="Endo T."/>
            <person name="Hotta K."/>
            <person name="Inaba K."/>
        </authorList>
    </citation>
    <scope>NUCLEOTIDE SEQUENCE [LARGE SCALE GENOMIC DNA]</scope>
    <source>
        <strain evidence="2">wild type</strain>
    </source>
</reference>
<dbReference type="InterPro" id="IPR057279">
    <property type="entry name" value="MGAT4"/>
</dbReference>
<dbReference type="AlphaFoldDB" id="F6TM93"/>
<name>F6TM93_CIOIN</name>
<organism evidence="2 3">
    <name type="scientific">Ciona intestinalis</name>
    <name type="common">Transparent sea squirt</name>
    <name type="synonym">Ascidia intestinalis</name>
    <dbReference type="NCBI Taxonomy" id="7719"/>
    <lineage>
        <taxon>Eukaryota</taxon>
        <taxon>Metazoa</taxon>
        <taxon>Chordata</taxon>
        <taxon>Tunicata</taxon>
        <taxon>Ascidiacea</taxon>
        <taxon>Phlebobranchia</taxon>
        <taxon>Cionidae</taxon>
        <taxon>Ciona</taxon>
    </lineage>
</organism>
<dbReference type="InterPro" id="IPR006759">
    <property type="entry name" value="Glyco_transf_54"/>
</dbReference>
<evidence type="ECO:0000313" key="3">
    <source>
        <dbReference type="Proteomes" id="UP000008144"/>
    </source>
</evidence>
<sequence>MKFLKTSRLLITISLVGTLWLTARVALYTSKRKSFEDVGATTTITAIQTRVTQRKDPPVLATGTYYADHLLDDQRVPLFRMGQVKRKPTVAVGIPSITRNGATYLLETLGSMLENLTPEQRNLCVFIIYLADQNITNNFEAATKELYSRYNDEFNAGIVEVIGPPEYLMPDWESHVEANLGDKIDRARWRSKQNLDEQFLMSYIIRYVDPVYYLMM</sequence>
<reference evidence="2" key="4">
    <citation type="submission" date="2025-09" db="UniProtKB">
        <authorList>
            <consortium name="Ensembl"/>
        </authorList>
    </citation>
    <scope>IDENTIFICATION</scope>
</reference>
<dbReference type="STRING" id="7719.ENSCINP00000021076"/>
<proteinExistence type="predicted"/>
<feature type="domain" description="MGAT4 conserved region" evidence="1">
    <location>
        <begin position="77"/>
        <end position="215"/>
    </location>
</feature>